<reference evidence="2" key="1">
    <citation type="submission" date="2018-02" db="EMBL/GenBank/DDBJ databases">
        <title>Rhizophora mucronata_Transcriptome.</title>
        <authorList>
            <person name="Meera S.P."/>
            <person name="Sreeshan A."/>
            <person name="Augustine A."/>
        </authorList>
    </citation>
    <scope>NUCLEOTIDE SEQUENCE</scope>
    <source>
        <tissue evidence="2">Leaf</tissue>
    </source>
</reference>
<keyword evidence="1" id="KW-1133">Transmembrane helix</keyword>
<dbReference type="EMBL" id="GGEC01027373">
    <property type="protein sequence ID" value="MBX07857.1"/>
    <property type="molecule type" value="Transcribed_RNA"/>
</dbReference>
<evidence type="ECO:0000256" key="1">
    <source>
        <dbReference type="SAM" id="Phobius"/>
    </source>
</evidence>
<keyword evidence="1" id="KW-0472">Membrane</keyword>
<protein>
    <submittedName>
        <fullName evidence="2">Uncharacterized protein</fullName>
    </submittedName>
</protein>
<evidence type="ECO:0000313" key="2">
    <source>
        <dbReference type="EMBL" id="MBX07857.1"/>
    </source>
</evidence>
<sequence length="76" mass="8860">MDAQVEKVYVALGNDLQDGFKTLDWTLGKWKSKSISIVILHFAYNISHDFVYTPRELKWSSFFLFFLSPLLLFLLG</sequence>
<keyword evidence="1" id="KW-0812">Transmembrane</keyword>
<organism evidence="2">
    <name type="scientific">Rhizophora mucronata</name>
    <name type="common">Asiatic mangrove</name>
    <dbReference type="NCBI Taxonomy" id="61149"/>
    <lineage>
        <taxon>Eukaryota</taxon>
        <taxon>Viridiplantae</taxon>
        <taxon>Streptophyta</taxon>
        <taxon>Embryophyta</taxon>
        <taxon>Tracheophyta</taxon>
        <taxon>Spermatophyta</taxon>
        <taxon>Magnoliopsida</taxon>
        <taxon>eudicotyledons</taxon>
        <taxon>Gunneridae</taxon>
        <taxon>Pentapetalae</taxon>
        <taxon>rosids</taxon>
        <taxon>fabids</taxon>
        <taxon>Malpighiales</taxon>
        <taxon>Rhizophoraceae</taxon>
        <taxon>Rhizophora</taxon>
    </lineage>
</organism>
<feature type="transmembrane region" description="Helical" evidence="1">
    <location>
        <begin position="57"/>
        <end position="75"/>
    </location>
</feature>
<dbReference type="AlphaFoldDB" id="A0A2P2KQ97"/>
<name>A0A2P2KQ97_RHIMU</name>
<proteinExistence type="predicted"/>
<accession>A0A2P2KQ97</accession>